<dbReference type="EMBL" id="JYDW01000333">
    <property type="protein sequence ID" value="KRZ49139.1"/>
    <property type="molecule type" value="Genomic_DNA"/>
</dbReference>
<dbReference type="Proteomes" id="UP000054721">
    <property type="component" value="Unassembled WGS sequence"/>
</dbReference>
<evidence type="ECO:0000313" key="2">
    <source>
        <dbReference type="Proteomes" id="UP000054721"/>
    </source>
</evidence>
<dbReference type="OrthoDB" id="8061911at2759"/>
<comment type="caution">
    <text evidence="1">The sequence shown here is derived from an EMBL/GenBank/DDBJ whole genome shotgun (WGS) entry which is preliminary data.</text>
</comment>
<dbReference type="STRING" id="6335.A0A0V1KPC1"/>
<dbReference type="GO" id="GO:0003676">
    <property type="term" value="F:nucleic acid binding"/>
    <property type="evidence" value="ECO:0007669"/>
    <property type="project" value="InterPro"/>
</dbReference>
<dbReference type="Gene3D" id="3.30.420.10">
    <property type="entry name" value="Ribonuclease H-like superfamily/Ribonuclease H"/>
    <property type="match status" value="1"/>
</dbReference>
<dbReference type="AlphaFoldDB" id="A0A0V1KPC1"/>
<evidence type="ECO:0008006" key="3">
    <source>
        <dbReference type="Google" id="ProtNLM"/>
    </source>
</evidence>
<evidence type="ECO:0000313" key="1">
    <source>
        <dbReference type="EMBL" id="KRZ49139.1"/>
    </source>
</evidence>
<name>A0A0V1KPC1_9BILA</name>
<gene>
    <name evidence="1" type="ORF">T02_3233</name>
</gene>
<organism evidence="1 2">
    <name type="scientific">Trichinella nativa</name>
    <dbReference type="NCBI Taxonomy" id="6335"/>
    <lineage>
        <taxon>Eukaryota</taxon>
        <taxon>Metazoa</taxon>
        <taxon>Ecdysozoa</taxon>
        <taxon>Nematoda</taxon>
        <taxon>Enoplea</taxon>
        <taxon>Dorylaimia</taxon>
        <taxon>Trichinellida</taxon>
        <taxon>Trichinellidae</taxon>
        <taxon>Trichinella</taxon>
    </lineage>
</organism>
<dbReference type="PANTHER" id="PTHR47331">
    <property type="entry name" value="PHD-TYPE DOMAIN-CONTAINING PROTEIN"/>
    <property type="match status" value="1"/>
</dbReference>
<dbReference type="InterPro" id="IPR036397">
    <property type="entry name" value="RNaseH_sf"/>
</dbReference>
<proteinExistence type="predicted"/>
<keyword evidence="2" id="KW-1185">Reference proteome</keyword>
<reference evidence="1 2" key="1">
    <citation type="submission" date="2015-05" db="EMBL/GenBank/DDBJ databases">
        <title>Evolution of Trichinella species and genotypes.</title>
        <authorList>
            <person name="Korhonen P.K."/>
            <person name="Edoardo P."/>
            <person name="Giuseppe L.R."/>
            <person name="Gasser R.B."/>
        </authorList>
    </citation>
    <scope>NUCLEOTIDE SEQUENCE [LARGE SCALE GENOMIC DNA]</scope>
    <source>
        <strain evidence="1">ISS10</strain>
    </source>
</reference>
<accession>A0A0V1KPC1</accession>
<sequence>MGGYWARFVRTTKESLRNVLGQALLGDEQLRTVLCVVDACLNARPLTLVEEATDKLVPLSPFQLLTGRISQSELALPRAQARQLNSRWRYRQQLIAKWWRRWRNGYSPLGYRAGIGQTAATAWPERHGSRPQLLRSPGPLAIWWWWRHHASVMALRVSHQGGESEQQQCRYCRRRYRTCVSGLNTVTYGQE</sequence>
<protein>
    <recommendedName>
        <fullName evidence="3">DUF5641 domain-containing protein</fullName>
    </recommendedName>
</protein>
<dbReference type="PANTHER" id="PTHR47331:SF1">
    <property type="entry name" value="GAG-LIKE PROTEIN"/>
    <property type="match status" value="1"/>
</dbReference>